<sequence length="551" mass="60969">MPLGPLTLMSPQGAVCEHGCGTQWIRHPILTSLTSDVSKWTRIITFLGALVVISRVVKLIQGIKAVGSLPDSASHFHRFLYRVAFCPPHGGTPVRAAHLTYLFWHELPPGFTFVWNWRKDRNVYRRFGCDTTSIVSFVHGSPMIFTRSLEVGRQVLTGGLEKFDKSPDLKGPFSYWGPNIVDEYGDQWRKHRMISSPAFNNDTYASVWDASSKLFAEMVSAQGWSSKVVVELPSIYSVMFKVLAVFPPPNQGSLAIVTNLLTNSQQFSLTIFTSVGFGAPLAWSKPPNQGEGDDLSVPTTRRAYDIMRVFMRSQVNTLRETIGLEVAKGDIKLGKDLFSLLVHASDDVGGKKGLSDDELIGDVFSFLYAGHDTTAQGLTVTLAFLALNFDIQDELVSQIREVTEDRDNDTLLFEDYGKLDKVLAAFYEAIRMYPPGPIVPRVAKKDTVLNVSETNEPRMLFVKMGTHVSSHALIAFIHSTGTNCEPTQRLWSISSGSIITHDIIPTQKSIDLRDGTPRSRIKARTSGKVVTLPGLALVGIYGFHMSIVGID</sequence>
<evidence type="ECO:0000256" key="4">
    <source>
        <dbReference type="ARBA" id="ARBA00023002"/>
    </source>
</evidence>
<dbReference type="InterPro" id="IPR001128">
    <property type="entry name" value="Cyt_P450"/>
</dbReference>
<evidence type="ECO:0000313" key="8">
    <source>
        <dbReference type="Proteomes" id="UP000683000"/>
    </source>
</evidence>
<proteinExistence type="inferred from homology"/>
<dbReference type="Gene3D" id="1.10.630.10">
    <property type="entry name" value="Cytochrome P450"/>
    <property type="match status" value="1"/>
</dbReference>
<organism evidence="7 8">
    <name type="scientific">Boletus reticuloceps</name>
    <dbReference type="NCBI Taxonomy" id="495285"/>
    <lineage>
        <taxon>Eukaryota</taxon>
        <taxon>Fungi</taxon>
        <taxon>Dikarya</taxon>
        <taxon>Basidiomycota</taxon>
        <taxon>Agaricomycotina</taxon>
        <taxon>Agaricomycetes</taxon>
        <taxon>Agaricomycetidae</taxon>
        <taxon>Boletales</taxon>
        <taxon>Boletineae</taxon>
        <taxon>Boletaceae</taxon>
        <taxon>Boletoideae</taxon>
        <taxon>Boletus</taxon>
    </lineage>
</organism>
<dbReference type="Pfam" id="PF00067">
    <property type="entry name" value="p450"/>
    <property type="match status" value="1"/>
</dbReference>
<dbReference type="AlphaFoldDB" id="A0A8I2YH48"/>
<dbReference type="OrthoDB" id="1470350at2759"/>
<dbReference type="GO" id="GO:0004497">
    <property type="term" value="F:monooxygenase activity"/>
    <property type="evidence" value="ECO:0007669"/>
    <property type="project" value="UniProtKB-KW"/>
</dbReference>
<dbReference type="SUPFAM" id="SSF48264">
    <property type="entry name" value="Cytochrome P450"/>
    <property type="match status" value="1"/>
</dbReference>
<keyword evidence="6" id="KW-0503">Monooxygenase</keyword>
<dbReference type="GO" id="GO:0016705">
    <property type="term" value="F:oxidoreductase activity, acting on paired donors, with incorporation or reduction of molecular oxygen"/>
    <property type="evidence" value="ECO:0007669"/>
    <property type="project" value="InterPro"/>
</dbReference>
<keyword evidence="5" id="KW-0408">Iron</keyword>
<evidence type="ECO:0000256" key="5">
    <source>
        <dbReference type="ARBA" id="ARBA00023004"/>
    </source>
</evidence>
<comment type="similarity">
    <text evidence="1">Belongs to the cytochrome P450 family.</text>
</comment>
<keyword evidence="4" id="KW-0560">Oxidoreductase</keyword>
<keyword evidence="2" id="KW-0349">Heme</keyword>
<accession>A0A8I2YH48</accession>
<evidence type="ECO:0000256" key="3">
    <source>
        <dbReference type="ARBA" id="ARBA00022723"/>
    </source>
</evidence>
<dbReference type="EMBL" id="JAGFBS010000031">
    <property type="protein sequence ID" value="KAG6371894.1"/>
    <property type="molecule type" value="Genomic_DNA"/>
</dbReference>
<reference evidence="7" key="1">
    <citation type="submission" date="2021-03" db="EMBL/GenBank/DDBJ databases">
        <title>Evolutionary innovations through gain and loss of genes in the ectomycorrhizal Boletales.</title>
        <authorList>
            <person name="Wu G."/>
            <person name="Miyauchi S."/>
            <person name="Morin E."/>
            <person name="Yang Z.-L."/>
            <person name="Xu J."/>
            <person name="Martin F.M."/>
        </authorList>
    </citation>
    <scope>NUCLEOTIDE SEQUENCE</scope>
    <source>
        <strain evidence="7">BR01</strain>
    </source>
</reference>
<dbReference type="PANTHER" id="PTHR24291:SF50">
    <property type="entry name" value="BIFUNCTIONAL ALBAFLAVENONE MONOOXYGENASE_TERPENE SYNTHASE"/>
    <property type="match status" value="1"/>
</dbReference>
<dbReference type="Proteomes" id="UP000683000">
    <property type="component" value="Unassembled WGS sequence"/>
</dbReference>
<evidence type="ECO:0000256" key="6">
    <source>
        <dbReference type="ARBA" id="ARBA00023033"/>
    </source>
</evidence>
<dbReference type="GO" id="GO:0005506">
    <property type="term" value="F:iron ion binding"/>
    <property type="evidence" value="ECO:0007669"/>
    <property type="project" value="InterPro"/>
</dbReference>
<evidence type="ECO:0000256" key="2">
    <source>
        <dbReference type="ARBA" id="ARBA00022617"/>
    </source>
</evidence>
<evidence type="ECO:0000256" key="1">
    <source>
        <dbReference type="ARBA" id="ARBA00010617"/>
    </source>
</evidence>
<name>A0A8I2YH48_9AGAM</name>
<dbReference type="PANTHER" id="PTHR24291">
    <property type="entry name" value="CYTOCHROME P450 FAMILY 4"/>
    <property type="match status" value="1"/>
</dbReference>
<evidence type="ECO:0000313" key="7">
    <source>
        <dbReference type="EMBL" id="KAG6371894.1"/>
    </source>
</evidence>
<gene>
    <name evidence="7" type="ORF">JVT61DRAFT_8900</name>
</gene>
<dbReference type="InterPro" id="IPR036396">
    <property type="entry name" value="Cyt_P450_sf"/>
</dbReference>
<protein>
    <submittedName>
        <fullName evidence="7">Cytochrome P450</fullName>
    </submittedName>
</protein>
<dbReference type="InterPro" id="IPR050196">
    <property type="entry name" value="Cytochrome_P450_Monoox"/>
</dbReference>
<dbReference type="GO" id="GO:0020037">
    <property type="term" value="F:heme binding"/>
    <property type="evidence" value="ECO:0007669"/>
    <property type="project" value="InterPro"/>
</dbReference>
<keyword evidence="3" id="KW-0479">Metal-binding</keyword>
<comment type="caution">
    <text evidence="7">The sequence shown here is derived from an EMBL/GenBank/DDBJ whole genome shotgun (WGS) entry which is preliminary data.</text>
</comment>
<keyword evidence="8" id="KW-1185">Reference proteome</keyword>